<dbReference type="InterPro" id="IPR014059">
    <property type="entry name" value="TraI/TrwC_relax"/>
</dbReference>
<evidence type="ECO:0000256" key="1">
    <source>
        <dbReference type="ARBA" id="ARBA00004651"/>
    </source>
</evidence>
<evidence type="ECO:0000256" key="6">
    <source>
        <dbReference type="ARBA" id="ARBA00023136"/>
    </source>
</evidence>
<organism evidence="8 9">
    <name type="scientific">Sphingomonas cynarae</name>
    <dbReference type="NCBI Taxonomy" id="930197"/>
    <lineage>
        <taxon>Bacteria</taxon>
        <taxon>Pseudomonadati</taxon>
        <taxon>Pseudomonadota</taxon>
        <taxon>Alphaproteobacteria</taxon>
        <taxon>Sphingomonadales</taxon>
        <taxon>Sphingomonadaceae</taxon>
        <taxon>Sphingomonas</taxon>
    </lineage>
</organism>
<keyword evidence="5" id="KW-1133">Transmembrane helix</keyword>
<evidence type="ECO:0000256" key="4">
    <source>
        <dbReference type="ARBA" id="ARBA00022692"/>
    </source>
</evidence>
<reference evidence="9" key="1">
    <citation type="journal article" date="2019" name="Int. J. Syst. Evol. Microbiol.">
        <title>The Global Catalogue of Microorganisms (GCM) 10K type strain sequencing project: providing services to taxonomists for standard genome sequencing and annotation.</title>
        <authorList>
            <consortium name="The Broad Institute Genomics Platform"/>
            <consortium name="The Broad Institute Genome Sequencing Center for Infectious Disease"/>
            <person name="Wu L."/>
            <person name="Ma J."/>
        </authorList>
    </citation>
    <scope>NUCLEOTIDE SEQUENCE [LARGE SCALE GENOMIC DNA]</scope>
    <source>
        <strain evidence="9">JCM 17498</strain>
    </source>
</reference>
<dbReference type="SUPFAM" id="SSF55464">
    <property type="entry name" value="Origin of replication-binding domain, RBD-like"/>
    <property type="match status" value="1"/>
</dbReference>
<proteinExistence type="inferred from homology"/>
<dbReference type="PANTHER" id="PTHR37937:SF1">
    <property type="entry name" value="CONJUGATIVE TRANSFER: DNA TRANSPORT"/>
    <property type="match status" value="1"/>
</dbReference>
<dbReference type="NCBIfam" id="NF041492">
    <property type="entry name" value="MobF"/>
    <property type="match status" value="1"/>
</dbReference>
<feature type="domain" description="TrwC relaxase" evidence="7">
    <location>
        <begin position="242"/>
        <end position="488"/>
    </location>
</feature>
<sequence>MLAAGRTARWNPLADVHDLADAQRIAAVIIPKPKAVSEAAIWYEQVRAVVARIMLRLVREGRADLTILAAQLAAASVDELRAIVAGTPAGRAFEPGADKAASSVAFMLTGAADIIGILASVPDNAPFFSFDKFYQALDQHEGAKPFVFLAAPSRARESAAPVVTAWVDAAAAAILQRPIDTATNAWLMLDEVASLPPIQSLLTLLPLGRKYHACITLAFQSIAQLRQTYGNESAEVVTGQTATQGDVDPKTLAAMLDGTLPDGTVLGTVRNGVREHVCGWDMTLSAPKSVSVMALVAGDRRLLDAQARAVDITIAYVERNAAATRIRQGDEVEPVATGKLAVANFPHITARETERLPDPQLHDHDVVLNVTQDATSQSRSIDSRPLYRIFREAGGVYHQALAFEIVQLGYTVSFNADGTFEIDGVPLEVRQHFSGRSAQIEAELAARGKSRKTASVAEKATIALDTRSPKEQVNQRALVTDWRARADSIGFTEDVRRTLVADAEARAAGLPVPTPRQRRLAADQAVASGAAHLAERESVFPVARLERAAGDAGRGRVAHADILAAITRAERRDHLVARDVAGAAKGTIGFTTRDAIQTEQAMLAIEAEGRDRLQPLYRDEWEVRKIVAAAKRRSADHGHSWAQGPIDATKGLLQSPHRVTGIQGSAGTAKTTTVLATYADAARAQGLEVRALAPLATAADVLGDAISAEPMTIARMLIGDGDDIVQDGEVWVVDEASMAGARDTEALLARAREAGARVVLVGDVDQLGSVEAGRAFGQLQDAGMKTFKLDEIVRQAKGHTRTAVEAMLARDAGKAFAALDAGIQQSLPHEARDAPSADRRGVREYADTPTRHAIIARDFAQLSREERANTLVLDPRRCCCPRRSRTMWQRTTRCGSSTPSSMTLIWALPVSCGRDRRQRGGPVTIRPICSSCTCTAISTGCGRVGVWRRRRRAISN</sequence>
<dbReference type="EMBL" id="BAABBF010000001">
    <property type="protein sequence ID" value="GAA3693679.1"/>
    <property type="molecule type" value="Genomic_DNA"/>
</dbReference>
<dbReference type="Gene3D" id="1.10.8.80">
    <property type="entry name" value="Magnesium chelatase subunit I, C-Terminal domain"/>
    <property type="match status" value="1"/>
</dbReference>
<dbReference type="CDD" id="cd01127">
    <property type="entry name" value="TrwB_TraG_TraD_VirD4"/>
    <property type="match status" value="1"/>
</dbReference>
<evidence type="ECO:0000256" key="2">
    <source>
        <dbReference type="ARBA" id="ARBA00008806"/>
    </source>
</evidence>
<dbReference type="NCBIfam" id="TIGR02686">
    <property type="entry name" value="relax_trwC"/>
    <property type="match status" value="1"/>
</dbReference>
<gene>
    <name evidence="8" type="ORF">GCM10022268_00730</name>
</gene>
<evidence type="ECO:0000259" key="7">
    <source>
        <dbReference type="Pfam" id="PF08751"/>
    </source>
</evidence>
<dbReference type="SUPFAM" id="SSF52540">
    <property type="entry name" value="P-loop containing nucleoside triphosphate hydrolases"/>
    <property type="match status" value="2"/>
</dbReference>
<dbReference type="InterPro" id="IPR051539">
    <property type="entry name" value="T4SS-coupling_protein"/>
</dbReference>
<keyword evidence="6" id="KW-0472">Membrane</keyword>
<evidence type="ECO:0000313" key="8">
    <source>
        <dbReference type="EMBL" id="GAA3693679.1"/>
    </source>
</evidence>
<evidence type="ECO:0000256" key="5">
    <source>
        <dbReference type="ARBA" id="ARBA00022989"/>
    </source>
</evidence>
<comment type="subcellular location">
    <subcellularLocation>
        <location evidence="1">Cell membrane</location>
        <topology evidence="1">Multi-pass membrane protein</topology>
    </subcellularLocation>
</comment>
<dbReference type="Pfam" id="PF13604">
    <property type="entry name" value="AAA_30"/>
    <property type="match status" value="1"/>
</dbReference>
<evidence type="ECO:0000313" key="9">
    <source>
        <dbReference type="Proteomes" id="UP001500523"/>
    </source>
</evidence>
<dbReference type="PANTHER" id="PTHR37937">
    <property type="entry name" value="CONJUGATIVE TRANSFER: DNA TRANSPORT"/>
    <property type="match status" value="1"/>
</dbReference>
<dbReference type="Pfam" id="PF02534">
    <property type="entry name" value="T4SS-DNA_transf"/>
    <property type="match status" value="1"/>
</dbReference>
<comment type="caution">
    <text evidence="8">The sequence shown here is derived from an EMBL/GenBank/DDBJ whole genome shotgun (WGS) entry which is preliminary data.</text>
</comment>
<dbReference type="Proteomes" id="UP001500523">
    <property type="component" value="Unassembled WGS sequence"/>
</dbReference>
<dbReference type="InterPro" id="IPR014862">
    <property type="entry name" value="TrwC"/>
</dbReference>
<dbReference type="InterPro" id="IPR027417">
    <property type="entry name" value="P-loop_NTPase"/>
</dbReference>
<accession>A0ABP7CN54</accession>
<keyword evidence="3" id="KW-1003">Cell membrane</keyword>
<dbReference type="InterPro" id="IPR003688">
    <property type="entry name" value="TraG/VirD4"/>
</dbReference>
<dbReference type="Pfam" id="PF08751">
    <property type="entry name" value="TrwC"/>
    <property type="match status" value="1"/>
</dbReference>
<keyword evidence="9" id="KW-1185">Reference proteome</keyword>
<keyword evidence="4" id="KW-0812">Transmembrane</keyword>
<comment type="similarity">
    <text evidence="2">Belongs to the VirD4/TraG family.</text>
</comment>
<dbReference type="Gene3D" id="3.40.50.300">
    <property type="entry name" value="P-loop containing nucleotide triphosphate hydrolases"/>
    <property type="match status" value="2"/>
</dbReference>
<protein>
    <recommendedName>
        <fullName evidence="7">TrwC relaxase domain-containing protein</fullName>
    </recommendedName>
</protein>
<evidence type="ECO:0000256" key="3">
    <source>
        <dbReference type="ARBA" id="ARBA00022475"/>
    </source>
</evidence>
<name>A0ABP7CN54_9SPHN</name>
<dbReference type="CDD" id="cd17933">
    <property type="entry name" value="DEXSc_RecD-like"/>
    <property type="match status" value="1"/>
</dbReference>